<name>A0A9Q3FUM0_9BASI</name>
<evidence type="ECO:0000313" key="2">
    <source>
        <dbReference type="EMBL" id="MBW0543827.1"/>
    </source>
</evidence>
<dbReference type="Proteomes" id="UP000765509">
    <property type="component" value="Unassembled WGS sequence"/>
</dbReference>
<organism evidence="2 3">
    <name type="scientific">Austropuccinia psidii MF-1</name>
    <dbReference type="NCBI Taxonomy" id="1389203"/>
    <lineage>
        <taxon>Eukaryota</taxon>
        <taxon>Fungi</taxon>
        <taxon>Dikarya</taxon>
        <taxon>Basidiomycota</taxon>
        <taxon>Pucciniomycotina</taxon>
        <taxon>Pucciniomycetes</taxon>
        <taxon>Pucciniales</taxon>
        <taxon>Sphaerophragmiaceae</taxon>
        <taxon>Austropuccinia</taxon>
    </lineage>
</organism>
<feature type="region of interest" description="Disordered" evidence="1">
    <location>
        <begin position="97"/>
        <end position="129"/>
    </location>
</feature>
<reference evidence="2" key="1">
    <citation type="submission" date="2021-03" db="EMBL/GenBank/DDBJ databases">
        <title>Draft genome sequence of rust myrtle Austropuccinia psidii MF-1, a brazilian biotype.</title>
        <authorList>
            <person name="Quecine M.C."/>
            <person name="Pachon D.M.R."/>
            <person name="Bonatelli M.L."/>
            <person name="Correr F.H."/>
            <person name="Franceschini L.M."/>
            <person name="Leite T.F."/>
            <person name="Margarido G.R.A."/>
            <person name="Almeida C.A."/>
            <person name="Ferrarezi J.A."/>
            <person name="Labate C.A."/>
        </authorList>
    </citation>
    <scope>NUCLEOTIDE SEQUENCE</scope>
    <source>
        <strain evidence="2">MF-1</strain>
    </source>
</reference>
<accession>A0A9Q3FUM0</accession>
<comment type="caution">
    <text evidence="2">The sequence shown here is derived from an EMBL/GenBank/DDBJ whole genome shotgun (WGS) entry which is preliminary data.</text>
</comment>
<dbReference type="OrthoDB" id="2506837at2759"/>
<gene>
    <name evidence="2" type="ORF">O181_083542</name>
</gene>
<sequence>MEHPHAVPIAPDTSLLQEFNNRFKSSEEIKKMAEIDTSIPLIPQDQTVVADAFKVAFLPDASQSIRGIKHPDERLSDQNFTEKYWERCTADYDLSHKISKEDEDLDSNDDEAEISDDHIEEENSEMHDYKEQELNTLLDRDTEMAHEEDLDEFVVGGSGFSVGDNEWSGGL</sequence>
<proteinExistence type="predicted"/>
<feature type="compositionally biased region" description="Acidic residues" evidence="1">
    <location>
        <begin position="101"/>
        <end position="123"/>
    </location>
</feature>
<evidence type="ECO:0000313" key="3">
    <source>
        <dbReference type="Proteomes" id="UP000765509"/>
    </source>
</evidence>
<protein>
    <submittedName>
        <fullName evidence="2">Uncharacterized protein</fullName>
    </submittedName>
</protein>
<keyword evidence="3" id="KW-1185">Reference proteome</keyword>
<dbReference type="AlphaFoldDB" id="A0A9Q3FUM0"/>
<dbReference type="EMBL" id="AVOT02048602">
    <property type="protein sequence ID" value="MBW0543827.1"/>
    <property type="molecule type" value="Genomic_DNA"/>
</dbReference>
<evidence type="ECO:0000256" key="1">
    <source>
        <dbReference type="SAM" id="MobiDB-lite"/>
    </source>
</evidence>